<accession>A0A2T4TYE8</accession>
<dbReference type="Proteomes" id="UP000241436">
    <property type="component" value="Unassembled WGS sequence"/>
</dbReference>
<dbReference type="Gene3D" id="3.40.50.1010">
    <property type="entry name" value="5'-nuclease"/>
    <property type="match status" value="1"/>
</dbReference>
<evidence type="ECO:0000313" key="3">
    <source>
        <dbReference type="Proteomes" id="UP000241436"/>
    </source>
</evidence>
<dbReference type="InterPro" id="IPR002716">
    <property type="entry name" value="PIN_dom"/>
</dbReference>
<dbReference type="Pfam" id="PF01850">
    <property type="entry name" value="PIN"/>
    <property type="match status" value="1"/>
</dbReference>
<comment type="caution">
    <text evidence="2">The sequence shown here is derived from an EMBL/GenBank/DDBJ whole genome shotgun (WGS) entry which is preliminary data.</text>
</comment>
<reference evidence="3" key="2">
    <citation type="journal article" date="2018" name="Environ. Microbiol.">
        <title>Bloom of a denitrifying methanotroph, 'Candidatus Methylomirabilis limnetica', in a deep stratified lake.</title>
        <authorList>
            <person name="Graf J.S."/>
            <person name="Mayr M.J."/>
            <person name="Marchant H.K."/>
            <person name="Tienken D."/>
            <person name="Hach P.F."/>
            <person name="Brand A."/>
            <person name="Schubert C.J."/>
            <person name="Kuypers M.M."/>
            <person name="Milucka J."/>
        </authorList>
    </citation>
    <scope>NUCLEOTIDE SEQUENCE [LARGE SCALE GENOMIC DNA]</scope>
    <source>
        <strain evidence="3">Zug</strain>
    </source>
</reference>
<organism evidence="2 3">
    <name type="scientific">Candidatus Methylomirabilis limnetica</name>
    <dbReference type="NCBI Taxonomy" id="2033718"/>
    <lineage>
        <taxon>Bacteria</taxon>
        <taxon>Candidatus Methylomirabilota</taxon>
        <taxon>Candidatus Methylomirabilia</taxon>
        <taxon>Candidatus Methylomirabilales</taxon>
        <taxon>Candidatus Methylomirabilaceae</taxon>
        <taxon>Candidatus Methylomirabilis</taxon>
    </lineage>
</organism>
<dbReference type="SUPFAM" id="SSF88723">
    <property type="entry name" value="PIN domain-like"/>
    <property type="match status" value="1"/>
</dbReference>
<sequence>MNDIGDGPVGLDTVIFIYFIEEDPRFLPLLEPVFVAIDTGALEGVTSDVTLLETLVSPYRTSDIPLAERYEAILTRSRGIRLVELRRSVIRTAAQIRAGLRMKTPDALQLAAALSAHCTAFLTNDRDLPPVPGLRILQLRDYLPTP</sequence>
<dbReference type="RefSeq" id="WP_107561872.1">
    <property type="nucleotide sequence ID" value="NZ_NVQC01000017.1"/>
</dbReference>
<keyword evidence="3" id="KW-1185">Reference proteome</keyword>
<gene>
    <name evidence="2" type="ORF">CLG94_05530</name>
</gene>
<dbReference type="AlphaFoldDB" id="A0A2T4TYE8"/>
<dbReference type="InterPro" id="IPR029060">
    <property type="entry name" value="PIN-like_dom_sf"/>
</dbReference>
<proteinExistence type="predicted"/>
<evidence type="ECO:0000313" key="2">
    <source>
        <dbReference type="EMBL" id="PTL36126.1"/>
    </source>
</evidence>
<feature type="domain" description="PIN" evidence="1">
    <location>
        <begin position="11"/>
        <end position="130"/>
    </location>
</feature>
<reference evidence="2 3" key="1">
    <citation type="submission" date="2017-09" db="EMBL/GenBank/DDBJ databases">
        <title>Bloom of a denitrifying methanotroph, Candidatus Methylomirabilis limnetica, in a deep stratified lake.</title>
        <authorList>
            <person name="Graf J.S."/>
            <person name="Marchant H.K."/>
            <person name="Tienken D."/>
            <person name="Hach P.F."/>
            <person name="Brand A."/>
            <person name="Schubert C.J."/>
            <person name="Kuypers M.M."/>
            <person name="Milucka J."/>
        </authorList>
    </citation>
    <scope>NUCLEOTIDE SEQUENCE [LARGE SCALE GENOMIC DNA]</scope>
    <source>
        <strain evidence="2 3">Zug</strain>
    </source>
</reference>
<name>A0A2T4TYE8_9BACT</name>
<dbReference type="EMBL" id="NVQC01000017">
    <property type="protein sequence ID" value="PTL36126.1"/>
    <property type="molecule type" value="Genomic_DNA"/>
</dbReference>
<evidence type="ECO:0000259" key="1">
    <source>
        <dbReference type="Pfam" id="PF01850"/>
    </source>
</evidence>
<protein>
    <recommendedName>
        <fullName evidence="1">PIN domain-containing protein</fullName>
    </recommendedName>
</protein>